<organism evidence="1 2">
    <name type="scientific">Coptis chinensis</name>
    <dbReference type="NCBI Taxonomy" id="261450"/>
    <lineage>
        <taxon>Eukaryota</taxon>
        <taxon>Viridiplantae</taxon>
        <taxon>Streptophyta</taxon>
        <taxon>Embryophyta</taxon>
        <taxon>Tracheophyta</taxon>
        <taxon>Spermatophyta</taxon>
        <taxon>Magnoliopsida</taxon>
        <taxon>Ranunculales</taxon>
        <taxon>Ranunculaceae</taxon>
        <taxon>Coptidoideae</taxon>
        <taxon>Coptis</taxon>
    </lineage>
</organism>
<name>A0A835LWV2_9MAGN</name>
<reference evidence="1 2" key="1">
    <citation type="submission" date="2020-10" db="EMBL/GenBank/DDBJ databases">
        <title>The Coptis chinensis genome and diversification of protoberbering-type alkaloids.</title>
        <authorList>
            <person name="Wang B."/>
            <person name="Shu S."/>
            <person name="Song C."/>
            <person name="Liu Y."/>
        </authorList>
    </citation>
    <scope>NUCLEOTIDE SEQUENCE [LARGE SCALE GENOMIC DNA]</scope>
    <source>
        <strain evidence="1">HL-2020</strain>
        <tissue evidence="1">Leaf</tissue>
    </source>
</reference>
<protein>
    <recommendedName>
        <fullName evidence="3">Protein FAR1-RELATED SEQUENCE</fullName>
    </recommendedName>
</protein>
<gene>
    <name evidence="1" type="ORF">IFM89_003862</name>
</gene>
<evidence type="ECO:0000313" key="1">
    <source>
        <dbReference type="EMBL" id="KAF9607942.1"/>
    </source>
</evidence>
<dbReference type="OrthoDB" id="2402896at2759"/>
<accession>A0A835LWV2</accession>
<dbReference type="AlphaFoldDB" id="A0A835LWV2"/>
<sequence length="112" mass="12626">MVVLFAKGVYEIPPHYVLKRWSKDAKSLDIVYENSTRVNEDNHALVTYVWAVSNLLRKQKVQDGYQVEGMTPTVTVHDPVSTGTTTTTNRVLSQTENGDDYNIAKKLAARID</sequence>
<dbReference type="Proteomes" id="UP000631114">
    <property type="component" value="Unassembled WGS sequence"/>
</dbReference>
<keyword evidence="2" id="KW-1185">Reference proteome</keyword>
<evidence type="ECO:0008006" key="3">
    <source>
        <dbReference type="Google" id="ProtNLM"/>
    </source>
</evidence>
<proteinExistence type="predicted"/>
<evidence type="ECO:0000313" key="2">
    <source>
        <dbReference type="Proteomes" id="UP000631114"/>
    </source>
</evidence>
<comment type="caution">
    <text evidence="1">The sequence shown here is derived from an EMBL/GenBank/DDBJ whole genome shotgun (WGS) entry which is preliminary data.</text>
</comment>
<dbReference type="EMBL" id="JADFTS010000004">
    <property type="protein sequence ID" value="KAF9607942.1"/>
    <property type="molecule type" value="Genomic_DNA"/>
</dbReference>